<dbReference type="InterPro" id="IPR017853">
    <property type="entry name" value="GH"/>
</dbReference>
<dbReference type="AlphaFoldDB" id="A0AAD4F9J2"/>
<dbReference type="PANTHER" id="PTHR24320:SF274">
    <property type="entry name" value="CHAIN DEHYDROGENASE, PUTATIVE (AFU_ORTHOLOGUE AFUA_4G00440)-RELATED"/>
    <property type="match status" value="1"/>
</dbReference>
<dbReference type="GO" id="GO:0016491">
    <property type="term" value="F:oxidoreductase activity"/>
    <property type="evidence" value="ECO:0007669"/>
    <property type="project" value="UniProtKB-KW"/>
</dbReference>
<dbReference type="EMBL" id="JAANER010000010">
    <property type="protein sequence ID" value="KAG9185526.1"/>
    <property type="molecule type" value="Genomic_DNA"/>
</dbReference>
<evidence type="ECO:0000313" key="6">
    <source>
        <dbReference type="Proteomes" id="UP001199106"/>
    </source>
</evidence>
<evidence type="ECO:0000313" key="5">
    <source>
        <dbReference type="EMBL" id="KAG9185526.1"/>
    </source>
</evidence>
<dbReference type="InterPro" id="IPR002347">
    <property type="entry name" value="SDR_fam"/>
</dbReference>
<comment type="caution">
    <text evidence="5">The sequence shown here is derived from an EMBL/GenBank/DDBJ whole genome shotgun (WGS) entry which is preliminary data.</text>
</comment>
<protein>
    <recommendedName>
        <fullName evidence="7">Glycoside hydrolase family 30 protein</fullName>
    </recommendedName>
</protein>
<dbReference type="InterPro" id="IPR039514">
    <property type="entry name" value="6GAL-like"/>
</dbReference>
<evidence type="ECO:0000256" key="1">
    <source>
        <dbReference type="ARBA" id="ARBA00006484"/>
    </source>
</evidence>
<feature type="domain" description="Endo-beta-1,6-galactanase-like" evidence="3">
    <location>
        <begin position="255"/>
        <end position="484"/>
    </location>
</feature>
<evidence type="ECO:0008006" key="7">
    <source>
        <dbReference type="Google" id="ProtNLM"/>
    </source>
</evidence>
<dbReference type="SUPFAM" id="SSF51735">
    <property type="entry name" value="NAD(P)-binding Rossmann-fold domains"/>
    <property type="match status" value="1"/>
</dbReference>
<dbReference type="InterPro" id="IPR036291">
    <property type="entry name" value="NAD(P)-bd_dom_sf"/>
</dbReference>
<gene>
    <name evidence="5" type="ORF">G6011_06857</name>
</gene>
<dbReference type="InterPro" id="IPR013780">
    <property type="entry name" value="Glyco_hydro_b"/>
</dbReference>
<feature type="domain" description="Glycosyl hydrolase family 30 beta sandwich" evidence="4">
    <location>
        <begin position="587"/>
        <end position="671"/>
    </location>
</feature>
<dbReference type="Pfam" id="PF14587">
    <property type="entry name" value="Glyco_hydr_30_2"/>
    <property type="match status" value="1"/>
</dbReference>
<dbReference type="Gene3D" id="3.20.20.80">
    <property type="entry name" value="Glycosidases"/>
    <property type="match status" value="1"/>
</dbReference>
<evidence type="ECO:0000259" key="3">
    <source>
        <dbReference type="Pfam" id="PF14587"/>
    </source>
</evidence>
<keyword evidence="2" id="KW-0560">Oxidoreductase</keyword>
<dbReference type="InterPro" id="IPR033452">
    <property type="entry name" value="GH30_C"/>
</dbReference>
<dbReference type="SUPFAM" id="SSF51445">
    <property type="entry name" value="(Trans)glycosidases"/>
    <property type="match status" value="1"/>
</dbReference>
<comment type="similarity">
    <text evidence="1">Belongs to the short-chain dehydrogenases/reductases (SDR) family.</text>
</comment>
<dbReference type="Gene3D" id="2.60.40.1180">
    <property type="entry name" value="Golgi alpha-mannosidase II"/>
    <property type="match status" value="1"/>
</dbReference>
<reference evidence="5" key="1">
    <citation type="submission" date="2021-07" db="EMBL/GenBank/DDBJ databases">
        <title>Genome Resource of American Ginseng Black Spot Pathogen Alternaria panax.</title>
        <authorList>
            <person name="Qiu C."/>
            <person name="Wang W."/>
            <person name="Liu Z."/>
        </authorList>
    </citation>
    <scope>NUCLEOTIDE SEQUENCE</scope>
    <source>
        <strain evidence="5">BNCC115425</strain>
    </source>
</reference>
<name>A0AAD4F9J2_9PLEO</name>
<dbReference type="Gene3D" id="3.40.50.720">
    <property type="entry name" value="NAD(P)-binding Rossmann-like Domain"/>
    <property type="match status" value="1"/>
</dbReference>
<dbReference type="PRINTS" id="PR00081">
    <property type="entry name" value="GDHRDH"/>
</dbReference>
<proteinExistence type="inferred from homology"/>
<dbReference type="Pfam" id="PF17189">
    <property type="entry name" value="Glyco_hydro_30C"/>
    <property type="match status" value="1"/>
</dbReference>
<evidence type="ECO:0000259" key="4">
    <source>
        <dbReference type="Pfam" id="PF17189"/>
    </source>
</evidence>
<dbReference type="Proteomes" id="UP001199106">
    <property type="component" value="Unassembled WGS sequence"/>
</dbReference>
<dbReference type="Pfam" id="PF00106">
    <property type="entry name" value="adh_short"/>
    <property type="match status" value="1"/>
</dbReference>
<organism evidence="5 6">
    <name type="scientific">Alternaria panax</name>
    <dbReference type="NCBI Taxonomy" id="48097"/>
    <lineage>
        <taxon>Eukaryota</taxon>
        <taxon>Fungi</taxon>
        <taxon>Dikarya</taxon>
        <taxon>Ascomycota</taxon>
        <taxon>Pezizomycotina</taxon>
        <taxon>Dothideomycetes</taxon>
        <taxon>Pleosporomycetidae</taxon>
        <taxon>Pleosporales</taxon>
        <taxon>Pleosporineae</taxon>
        <taxon>Pleosporaceae</taxon>
        <taxon>Alternaria</taxon>
        <taxon>Alternaria sect. Panax</taxon>
    </lineage>
</organism>
<dbReference type="SUPFAM" id="SSF51011">
    <property type="entry name" value="Glycosyl hydrolase domain"/>
    <property type="match status" value="1"/>
</dbReference>
<accession>A0AAD4F9J2</accession>
<dbReference type="GO" id="GO:0004553">
    <property type="term" value="F:hydrolase activity, hydrolyzing O-glycosyl compounds"/>
    <property type="evidence" value="ECO:0007669"/>
    <property type="project" value="InterPro"/>
</dbReference>
<sequence>MARILITGSSDGLGLAAAKKLVANGHAVVLHARNAQRAEDAESACPGAEKVVICDLSSLSETKSMAEKVNKLGTFDCVIHNAGLYQGPFRNTSEGIPALAAVNTIAPYVLTALINRPKRLVFISSEMHQMGSPSLDDVLWIKRGESEYSANAAYCVSKLHNVLFAKAFARRWPDVKNNALDPGWVATKMGGSSASGDLNAAVESYVMLAEGEEEISKKSESYFHPCKREGNPHKATLDEKNQDRLLEICTEFSRKVAVDLTKRYQTIDGFGISGAFQRANLVVNLQQPKQREVLDLLFNKTNGAGFSIVRNVIGSTPNSSSDYMNTILPKCPSTPAKVTINYSGYVWDGKDSGQLFLSQRAQEYGVNTFYANAWSAPGCMKTNIQDINGGQLCGVSGTNYRSGDWKQAYANYVVAYINFYASAGVKVTHLDFLNEPDLSTSYASMQSSGTQVADSIMVLRPTLDRENLTSVDINCCEATGWNAATWHAQQIASAGAESLVYAITSHDHTSRISGTSNGGSGDGFTWANTVFNGVVNSNLSAYIFWEAVQDRATSNNNNEKLILVDGQNYQVSKRLWAFAQFCVVRPGAVRVGASSGANLKSGTFVNTDGSIAVVTINSATSSQIVGVALSGYPVVRAWYTDNTHDMSVAKVTVGSDGTASASVPGRAMVSFLFEKVANATLT</sequence>
<dbReference type="PANTHER" id="PTHR24320">
    <property type="entry name" value="RETINOL DEHYDROGENASE"/>
    <property type="match status" value="1"/>
</dbReference>
<evidence type="ECO:0000256" key="2">
    <source>
        <dbReference type="ARBA" id="ARBA00023002"/>
    </source>
</evidence>
<keyword evidence="6" id="KW-1185">Reference proteome</keyword>